<gene>
    <name evidence="1" type="ORF">CLI86_02110</name>
</gene>
<dbReference type="InterPro" id="IPR010921">
    <property type="entry name" value="Trp_repressor/repl_initiator"/>
</dbReference>
<name>A0A2A6EA55_TANFO</name>
<proteinExistence type="predicted"/>
<dbReference type="RefSeq" id="WP_060828424.1">
    <property type="nucleotide sequence ID" value="NZ_NSLJ01000004.1"/>
</dbReference>
<comment type="caution">
    <text evidence="1">The sequence shown here is derived from an EMBL/GenBank/DDBJ whole genome shotgun (WGS) entry which is preliminary data.</text>
</comment>
<evidence type="ECO:0000313" key="1">
    <source>
        <dbReference type="EMBL" id="PDP44693.1"/>
    </source>
</evidence>
<dbReference type="AlphaFoldDB" id="A0A2A6EA55"/>
<dbReference type="Proteomes" id="UP000219259">
    <property type="component" value="Unassembled WGS sequence"/>
</dbReference>
<reference evidence="1 2" key="1">
    <citation type="submission" date="2017-09" db="EMBL/GenBank/DDBJ databases">
        <title>Phase variable restriction modification systems are present in the genome sequences of periodontal pathogens Prevotella intermedia, Tannerella forsythia and Porphyromonas gingivalis.</title>
        <authorList>
            <person name="Haigh R.D."/>
            <person name="Crawford L."/>
            <person name="Ralph J."/>
            <person name="Wanford J."/>
            <person name="Vartoukian S.R."/>
            <person name="Hijazib K."/>
            <person name="Wade W."/>
            <person name="Oggioni M.R."/>
        </authorList>
    </citation>
    <scope>NUCLEOTIDE SEQUENCE [LARGE SCALE GENOMIC DNA]</scope>
    <source>
        <strain evidence="1 2">WW11663</strain>
    </source>
</reference>
<protein>
    <submittedName>
        <fullName evidence="1">Uncharacterized protein</fullName>
    </submittedName>
</protein>
<organism evidence="1 2">
    <name type="scientific">Tannerella forsythia</name>
    <name type="common">Bacteroides forsythus</name>
    <dbReference type="NCBI Taxonomy" id="28112"/>
    <lineage>
        <taxon>Bacteria</taxon>
        <taxon>Pseudomonadati</taxon>
        <taxon>Bacteroidota</taxon>
        <taxon>Bacteroidia</taxon>
        <taxon>Bacteroidales</taxon>
        <taxon>Tannerellaceae</taxon>
        <taxon>Tannerella</taxon>
    </lineage>
</organism>
<evidence type="ECO:0000313" key="2">
    <source>
        <dbReference type="Proteomes" id="UP000219259"/>
    </source>
</evidence>
<dbReference type="GO" id="GO:0043565">
    <property type="term" value="F:sequence-specific DNA binding"/>
    <property type="evidence" value="ECO:0007669"/>
    <property type="project" value="InterPro"/>
</dbReference>
<accession>A0A2A6EA55</accession>
<dbReference type="SUPFAM" id="SSF48295">
    <property type="entry name" value="TrpR-like"/>
    <property type="match status" value="1"/>
</dbReference>
<dbReference type="EMBL" id="NSLJ01000004">
    <property type="protein sequence ID" value="PDP44693.1"/>
    <property type="molecule type" value="Genomic_DNA"/>
</dbReference>
<dbReference type="Gene3D" id="1.10.1750.10">
    <property type="match status" value="1"/>
</dbReference>
<sequence>MGLARMLMNGCCSACGVTPHEMQSRCRRTNVVLARHMLCYALRRLGCKWKYCGQITARSHASALVGARAFSDKLYIGDKLAKTAWESLADSFGELIGTALSLKVYLRIFSEEVR</sequence>